<keyword evidence="1" id="KW-1133">Transmembrane helix</keyword>
<organism evidence="2 3">
    <name type="scientific">Paenibacillus odorifer</name>
    <dbReference type="NCBI Taxonomy" id="189426"/>
    <lineage>
        <taxon>Bacteria</taxon>
        <taxon>Bacillati</taxon>
        <taxon>Bacillota</taxon>
        <taxon>Bacilli</taxon>
        <taxon>Bacillales</taxon>
        <taxon>Paenibacillaceae</taxon>
        <taxon>Paenibacillus</taxon>
    </lineage>
</organism>
<feature type="transmembrane region" description="Helical" evidence="1">
    <location>
        <begin position="396"/>
        <end position="413"/>
    </location>
</feature>
<protein>
    <recommendedName>
        <fullName evidence="4">Oligosaccharide repeat unit polymerase</fullName>
    </recommendedName>
</protein>
<feature type="transmembrane region" description="Helical" evidence="1">
    <location>
        <begin position="229"/>
        <end position="246"/>
    </location>
</feature>
<accession>A0ABX3HAC9</accession>
<gene>
    <name evidence="2" type="ORF">BSK51_25815</name>
</gene>
<comment type="caution">
    <text evidence="2">The sequence shown here is derived from an EMBL/GenBank/DDBJ whole genome shotgun (WGS) entry which is preliminary data.</text>
</comment>
<feature type="transmembrane region" description="Helical" evidence="1">
    <location>
        <begin position="142"/>
        <end position="161"/>
    </location>
</feature>
<feature type="transmembrane region" description="Helical" evidence="1">
    <location>
        <begin position="258"/>
        <end position="277"/>
    </location>
</feature>
<evidence type="ECO:0000313" key="3">
    <source>
        <dbReference type="Proteomes" id="UP000187313"/>
    </source>
</evidence>
<dbReference type="NCBIfam" id="TIGR04370">
    <property type="entry name" value="glyco_rpt_poly"/>
    <property type="match status" value="1"/>
</dbReference>
<feature type="transmembrane region" description="Helical" evidence="1">
    <location>
        <begin position="90"/>
        <end position="108"/>
    </location>
</feature>
<keyword evidence="3" id="KW-1185">Reference proteome</keyword>
<dbReference type="RefSeq" id="WP_076300721.1">
    <property type="nucleotide sequence ID" value="NZ_MPTD01000021.1"/>
</dbReference>
<feature type="transmembrane region" description="Helical" evidence="1">
    <location>
        <begin position="449"/>
        <end position="471"/>
    </location>
</feature>
<sequence>MKKTVYIILTILSLIIFPFGILLLDYNLILLGILLLLSGNLLFALTNRRYIIFSLFNICMFIFLISRPFVSMIRGDEWWILGSESSVFRTLVSLYISLLFMFIGASFFDKISLKKSRSVDVHIRTEKVDRIFINKLQQISMIIFYISIVASFMEGLEKIIFMQTHTYTQYYTSYQTSQNTLVKGFIQLMKPSLCIFLATMPVKKKAIIPLLLFAISTLPQLFVGMRSPSMLAFMFIFSYFCLRDFHRSEENEKWIGKIEKTVIIAMIPILIGFSYGYNYWRTGRAVDLFEGNLVTNFLYQQGNSFDVLVKGFDVLDLLPIKSLPGYMLGPIYDNIVHNTLIGRVLFGTVSINNQSLEALALGHDMKAHLSYMLMGNNYLQGAGVGVVHILEVVHDIGWIGLIIYNILLGLGMVKMVDWFGKYAKNNSWIISTLVIYALLQLFYTPRSDAIYMIAPVFSPYFWICVIICFLFGKINVGKEKGNLIDSKKYN</sequence>
<feature type="transmembrane region" description="Helical" evidence="1">
    <location>
        <begin position="5"/>
        <end position="22"/>
    </location>
</feature>
<reference evidence="2 3" key="1">
    <citation type="submission" date="2016-10" db="EMBL/GenBank/DDBJ databases">
        <title>Paenibacillus species isolates.</title>
        <authorList>
            <person name="Beno S.M."/>
        </authorList>
    </citation>
    <scope>NUCLEOTIDE SEQUENCE [LARGE SCALE GENOMIC DNA]</scope>
    <source>
        <strain evidence="2 3">FSL R5-0923</strain>
    </source>
</reference>
<dbReference type="Pfam" id="PF14296">
    <property type="entry name" value="O-ag_pol_Wzy"/>
    <property type="match status" value="1"/>
</dbReference>
<keyword evidence="1" id="KW-0472">Membrane</keyword>
<keyword evidence="1" id="KW-0812">Transmembrane</keyword>
<dbReference type="Proteomes" id="UP000187313">
    <property type="component" value="Unassembled WGS sequence"/>
</dbReference>
<name>A0ABX3HAC9_9BACL</name>
<feature type="transmembrane region" description="Helical" evidence="1">
    <location>
        <begin position="50"/>
        <end position="70"/>
    </location>
</feature>
<evidence type="ECO:0008006" key="4">
    <source>
        <dbReference type="Google" id="ProtNLM"/>
    </source>
</evidence>
<proteinExistence type="predicted"/>
<dbReference type="InterPro" id="IPR029468">
    <property type="entry name" value="O-ag_pol_Wzy"/>
</dbReference>
<feature type="transmembrane region" description="Helical" evidence="1">
    <location>
        <begin position="28"/>
        <end position="45"/>
    </location>
</feature>
<dbReference type="EMBL" id="MPTD01000021">
    <property type="protein sequence ID" value="OMD46963.1"/>
    <property type="molecule type" value="Genomic_DNA"/>
</dbReference>
<evidence type="ECO:0000256" key="1">
    <source>
        <dbReference type="SAM" id="Phobius"/>
    </source>
</evidence>
<evidence type="ECO:0000313" key="2">
    <source>
        <dbReference type="EMBL" id="OMD46963.1"/>
    </source>
</evidence>
<feature type="transmembrane region" description="Helical" evidence="1">
    <location>
        <begin position="425"/>
        <end position="443"/>
    </location>
</feature>